<accession>A0ABS2YNB4</accession>
<feature type="non-terminal residue" evidence="2">
    <location>
        <position position="407"/>
    </location>
</feature>
<gene>
    <name evidence="2" type="primary">Tmem164_0</name>
    <name evidence="2" type="ORF">GTO93_0006862</name>
</gene>
<keyword evidence="1" id="KW-0812">Transmembrane</keyword>
<name>A0ABS2YNB4_POLSP</name>
<dbReference type="InterPro" id="IPR026508">
    <property type="entry name" value="TMEM164"/>
</dbReference>
<dbReference type="PANTHER" id="PTHR20948:SF2">
    <property type="entry name" value="TRANSMEMBRANE PROTEIN 164"/>
    <property type="match status" value="1"/>
</dbReference>
<organism evidence="2 3">
    <name type="scientific">Polyodon spathula</name>
    <name type="common">North American paddlefish</name>
    <name type="synonym">Squalus spathula</name>
    <dbReference type="NCBI Taxonomy" id="7913"/>
    <lineage>
        <taxon>Eukaryota</taxon>
        <taxon>Metazoa</taxon>
        <taxon>Chordata</taxon>
        <taxon>Craniata</taxon>
        <taxon>Vertebrata</taxon>
        <taxon>Euteleostomi</taxon>
        <taxon>Actinopterygii</taxon>
        <taxon>Chondrostei</taxon>
        <taxon>Acipenseriformes</taxon>
        <taxon>Polyodontidae</taxon>
        <taxon>Polyodon</taxon>
    </lineage>
</organism>
<keyword evidence="1" id="KW-1133">Transmembrane helix</keyword>
<dbReference type="PANTHER" id="PTHR20948">
    <property type="entry name" value="TRANSMEMBRANE PROTEIN 164"/>
    <property type="match status" value="1"/>
</dbReference>
<feature type="transmembrane region" description="Helical" evidence="1">
    <location>
        <begin position="315"/>
        <end position="340"/>
    </location>
</feature>
<keyword evidence="3" id="KW-1185">Reference proteome</keyword>
<feature type="non-terminal residue" evidence="2">
    <location>
        <position position="1"/>
    </location>
</feature>
<sequence>MIRQEVNEIASLLSCAHLQDEKRNMSRYSIYSLLDWVYGGVDPKFEGNGGPECAAFLPFKQRLVESIFIIFASAIEIVIALRKIQQSKELKEMTKAACEHKKEESFGKNLQSLSERGIAVLVCLAFCVLNTAVRKTAAGLLVLVGQGVLSSLRKSNPCGLPGVCVLACKLPRAALSSDTVALGGCMVNLQCAKMRVANGTCFGELRVFSGRNGQVFVKYWISNKTKLEVFHGVFSSFVLQIFLLVCPPGRLATIVFRMQIHMLNGALLALLFPVVNTRLLPFEMEVYYIQHIMLYVVTVYLLRKGGVYMAEPLGDFSWALLSSGLLFFYHFTFLQTLGLVTQVNLNNMLCPAVSDPFYGPWYRVWATGHQTTLTLLHGKILTGLFYCAVHSYQYLLDSVRLRTKKIH</sequence>
<feature type="transmembrane region" description="Helical" evidence="1">
    <location>
        <begin position="287"/>
        <end position="303"/>
    </location>
</feature>
<keyword evidence="1" id="KW-0472">Membrane</keyword>
<proteinExistence type="predicted"/>
<dbReference type="EMBL" id="JAAWVQ010167813">
    <property type="protein sequence ID" value="MBN3287644.1"/>
    <property type="molecule type" value="Genomic_DNA"/>
</dbReference>
<evidence type="ECO:0000313" key="2">
    <source>
        <dbReference type="EMBL" id="MBN3287644.1"/>
    </source>
</evidence>
<protein>
    <submittedName>
        <fullName evidence="2">TM164 protein</fullName>
    </submittedName>
</protein>
<dbReference type="Pfam" id="PF14808">
    <property type="entry name" value="TMEM164"/>
    <property type="match status" value="1"/>
</dbReference>
<comment type="caution">
    <text evidence="2">The sequence shown here is derived from an EMBL/GenBank/DDBJ whole genome shotgun (WGS) entry which is preliminary data.</text>
</comment>
<feature type="transmembrane region" description="Helical" evidence="1">
    <location>
        <begin position="258"/>
        <end position="275"/>
    </location>
</feature>
<dbReference type="Proteomes" id="UP001166093">
    <property type="component" value="Unassembled WGS sequence"/>
</dbReference>
<evidence type="ECO:0000256" key="1">
    <source>
        <dbReference type="SAM" id="Phobius"/>
    </source>
</evidence>
<evidence type="ECO:0000313" key="3">
    <source>
        <dbReference type="Proteomes" id="UP001166093"/>
    </source>
</evidence>
<reference evidence="2" key="1">
    <citation type="journal article" date="2021" name="Cell">
        <title>Tracing the genetic footprints of vertebrate landing in non-teleost ray-finned fishes.</title>
        <authorList>
            <person name="Bi X."/>
            <person name="Wang K."/>
            <person name="Yang L."/>
            <person name="Pan H."/>
            <person name="Jiang H."/>
            <person name="Wei Q."/>
            <person name="Fang M."/>
            <person name="Yu H."/>
            <person name="Zhu C."/>
            <person name="Cai Y."/>
            <person name="He Y."/>
            <person name="Gan X."/>
            <person name="Zeng H."/>
            <person name="Yu D."/>
            <person name="Zhu Y."/>
            <person name="Jiang H."/>
            <person name="Qiu Q."/>
            <person name="Yang H."/>
            <person name="Zhang Y.E."/>
            <person name="Wang W."/>
            <person name="Zhu M."/>
            <person name="He S."/>
            <person name="Zhang G."/>
        </authorList>
    </citation>
    <scope>NUCLEOTIDE SEQUENCE</scope>
    <source>
        <strain evidence="2">Pddl_001</strain>
    </source>
</reference>